<accession>Q8TVZ4</accession>
<dbReference type="RefSeq" id="WP_011019612.1">
    <property type="nucleotide sequence ID" value="NC_003551.1"/>
</dbReference>
<evidence type="ECO:0000313" key="3">
    <source>
        <dbReference type="Proteomes" id="UP000001826"/>
    </source>
</evidence>
<proteinExistence type="predicted"/>
<name>Q8TVZ4_METKA</name>
<dbReference type="EnsemblBacteria" id="AAM02457">
    <property type="protein sequence ID" value="AAM02457"/>
    <property type="gene ID" value="MK1244"/>
</dbReference>
<dbReference type="AlphaFoldDB" id="Q8TVZ4"/>
<dbReference type="Proteomes" id="UP000001826">
    <property type="component" value="Chromosome"/>
</dbReference>
<dbReference type="InParanoid" id="Q8TVZ4"/>
<evidence type="ECO:0000256" key="1">
    <source>
        <dbReference type="SAM" id="Coils"/>
    </source>
</evidence>
<dbReference type="OrthoDB" id="66053at2157"/>
<dbReference type="EMBL" id="AE009439">
    <property type="protein sequence ID" value="AAM02457.1"/>
    <property type="molecule type" value="Genomic_DNA"/>
</dbReference>
<reference evidence="2 3" key="1">
    <citation type="journal article" date="2002" name="Proc. Natl. Acad. Sci. U.S.A.">
        <title>The complete genome of hyperthermophile Methanopyrus kandleri AV19 and monophyly of archaeal methanogens.</title>
        <authorList>
            <person name="Slesarev A.I."/>
            <person name="Mezhevaya K.V."/>
            <person name="Makarova K.S."/>
            <person name="Polushin N.N."/>
            <person name="Shcherbinina O.V."/>
            <person name="Shakhova V.V."/>
            <person name="Belova G.I."/>
            <person name="Aravind L."/>
            <person name="Natale D.A."/>
            <person name="Rogozin I.B."/>
            <person name="Tatusov R.L."/>
            <person name="Wolf Y.I."/>
            <person name="Stetter K.O."/>
            <person name="Malykh A.G."/>
            <person name="Koonin E.V."/>
            <person name="Kozyavkin S.A."/>
        </authorList>
    </citation>
    <scope>NUCLEOTIDE SEQUENCE [LARGE SCALE GENOMIC DNA]</scope>
    <source>
        <strain evidence="3">AV19 / DSM 6324 / JCM 9639 / NBRC 100938</strain>
    </source>
</reference>
<organism evidence="2 3">
    <name type="scientific">Methanopyrus kandleri (strain AV19 / DSM 6324 / JCM 9639 / NBRC 100938)</name>
    <dbReference type="NCBI Taxonomy" id="190192"/>
    <lineage>
        <taxon>Archaea</taxon>
        <taxon>Methanobacteriati</taxon>
        <taxon>Methanobacteriota</taxon>
        <taxon>Methanomada group</taxon>
        <taxon>Methanopyri</taxon>
        <taxon>Methanopyrales</taxon>
        <taxon>Methanopyraceae</taxon>
        <taxon>Methanopyrus</taxon>
    </lineage>
</organism>
<evidence type="ECO:0000313" key="2">
    <source>
        <dbReference type="EMBL" id="AAM02457.1"/>
    </source>
</evidence>
<dbReference type="KEGG" id="mka:MK1244"/>
<gene>
    <name evidence="2" type="ordered locus">MK1244</name>
</gene>
<dbReference type="PATRIC" id="fig|190192.8.peg.1348"/>
<protein>
    <submittedName>
        <fullName evidence="2">Uncharacterized protein conserved in archaea</fullName>
    </submittedName>
</protein>
<dbReference type="PaxDb" id="190192-MK1244"/>
<keyword evidence="1" id="KW-0175">Coiled coil</keyword>
<keyword evidence="3" id="KW-1185">Reference proteome</keyword>
<dbReference type="GeneID" id="1477839"/>
<dbReference type="HOGENOM" id="CLU_1870749_0_0_2"/>
<feature type="coiled-coil region" evidence="1">
    <location>
        <begin position="108"/>
        <end position="135"/>
    </location>
</feature>
<sequence length="136" mass="15445">MASRRYRYIGPCRCGLGPHAFYEDTETGEIKHAWQVLGEEGAPAPAWPGGWWRGGWRGGPGWGGGWWWLATADEETRKEVLKAIRETFGEDLAEAVEKLAESVSEGPEGGKTEELEELRKKLEELEKRLREMEEKE</sequence>
<dbReference type="STRING" id="190192.MK1244"/>